<evidence type="ECO:0000256" key="3">
    <source>
        <dbReference type="ARBA" id="ARBA00006793"/>
    </source>
</evidence>
<keyword evidence="11" id="KW-0539">Nucleus</keyword>
<dbReference type="InterPro" id="IPR003395">
    <property type="entry name" value="RecF/RecN/SMC_N"/>
</dbReference>
<dbReference type="STRING" id="53326.A0A016V7R2"/>
<evidence type="ECO:0000259" key="13">
    <source>
        <dbReference type="Pfam" id="PF02463"/>
    </source>
</evidence>
<dbReference type="SUPFAM" id="SSF52540">
    <property type="entry name" value="P-loop containing nucleoside triphosphate hydrolases"/>
    <property type="match status" value="2"/>
</dbReference>
<evidence type="ECO:0000313" key="14">
    <source>
        <dbReference type="EMBL" id="EYC23321.1"/>
    </source>
</evidence>
<dbReference type="GO" id="GO:0035861">
    <property type="term" value="C:site of double-strand break"/>
    <property type="evidence" value="ECO:0007669"/>
    <property type="project" value="TreeGrafter"/>
</dbReference>
<dbReference type="OrthoDB" id="10072614at2759"/>
<dbReference type="PANTHER" id="PTHR19306:SF6">
    <property type="entry name" value="STRUCTURAL MAINTENANCE OF CHROMOSOMES PROTEIN 6"/>
    <property type="match status" value="1"/>
</dbReference>
<proteinExistence type="inferred from homology"/>
<comment type="similarity">
    <text evidence="3">Belongs to the SMC family. SMC6 subfamily.</text>
</comment>
<dbReference type="Proteomes" id="UP000024635">
    <property type="component" value="Unassembled WGS sequence"/>
</dbReference>
<reference evidence="15" key="1">
    <citation type="journal article" date="2015" name="Nat. Genet.">
        <title>The genome and transcriptome of the zoonotic hookworm Ancylostoma ceylanicum identify infection-specific gene families.</title>
        <authorList>
            <person name="Schwarz E.M."/>
            <person name="Hu Y."/>
            <person name="Antoshechkin I."/>
            <person name="Miller M.M."/>
            <person name="Sternberg P.W."/>
            <person name="Aroian R.V."/>
        </authorList>
    </citation>
    <scope>NUCLEOTIDE SEQUENCE</scope>
    <source>
        <strain evidence="15">HY135</strain>
    </source>
</reference>
<dbReference type="Pfam" id="PF02463">
    <property type="entry name" value="SMC_N"/>
    <property type="match status" value="1"/>
</dbReference>
<feature type="compositionally biased region" description="Basic and acidic residues" evidence="12">
    <location>
        <begin position="392"/>
        <end position="407"/>
    </location>
</feature>
<dbReference type="GO" id="GO:0005634">
    <property type="term" value="C:nucleus"/>
    <property type="evidence" value="ECO:0007669"/>
    <property type="project" value="UniProtKB-SubCell"/>
</dbReference>
<dbReference type="Gene3D" id="3.40.50.300">
    <property type="entry name" value="P-loop containing nucleotide triphosphate hydrolases"/>
    <property type="match status" value="2"/>
</dbReference>
<gene>
    <name evidence="14" type="primary">Acey_s0015.g2587</name>
    <name evidence="14" type="ORF">Y032_0015g2587</name>
</gene>
<keyword evidence="8" id="KW-0175">Coiled coil</keyword>
<dbReference type="PANTHER" id="PTHR19306">
    <property type="entry name" value="STRUCTURAL MAINTENANCE OF CHROMOSOMES 5,6 SMC5, SMC6"/>
    <property type="match status" value="1"/>
</dbReference>
<evidence type="ECO:0000256" key="8">
    <source>
        <dbReference type="ARBA" id="ARBA00023054"/>
    </source>
</evidence>
<organism evidence="14 15">
    <name type="scientific">Ancylostoma ceylanicum</name>
    <dbReference type="NCBI Taxonomy" id="53326"/>
    <lineage>
        <taxon>Eukaryota</taxon>
        <taxon>Metazoa</taxon>
        <taxon>Ecdysozoa</taxon>
        <taxon>Nematoda</taxon>
        <taxon>Chromadorea</taxon>
        <taxon>Rhabditida</taxon>
        <taxon>Rhabditina</taxon>
        <taxon>Rhabditomorpha</taxon>
        <taxon>Strongyloidea</taxon>
        <taxon>Ancylostomatidae</taxon>
        <taxon>Ancylostomatinae</taxon>
        <taxon>Ancylostoma</taxon>
    </lineage>
</organism>
<dbReference type="GO" id="GO:0005524">
    <property type="term" value="F:ATP binding"/>
    <property type="evidence" value="ECO:0007669"/>
    <property type="project" value="UniProtKB-KW"/>
</dbReference>
<evidence type="ECO:0000256" key="1">
    <source>
        <dbReference type="ARBA" id="ARBA00004123"/>
    </source>
</evidence>
<evidence type="ECO:0000256" key="5">
    <source>
        <dbReference type="ARBA" id="ARBA00022741"/>
    </source>
</evidence>
<evidence type="ECO:0000256" key="7">
    <source>
        <dbReference type="ARBA" id="ARBA00022840"/>
    </source>
</evidence>
<evidence type="ECO:0000313" key="15">
    <source>
        <dbReference type="Proteomes" id="UP000024635"/>
    </source>
</evidence>
<name>A0A016V7R2_9BILA</name>
<keyword evidence="7" id="KW-0067">ATP-binding</keyword>
<comment type="caution">
    <text evidence="14">The sequence shown here is derived from an EMBL/GenBank/DDBJ whole genome shotgun (WGS) entry which is preliminary data.</text>
</comment>
<evidence type="ECO:0000256" key="12">
    <source>
        <dbReference type="SAM" id="MobiDB-lite"/>
    </source>
</evidence>
<keyword evidence="6" id="KW-0227">DNA damage</keyword>
<evidence type="ECO:0000256" key="6">
    <source>
        <dbReference type="ARBA" id="ARBA00022763"/>
    </source>
</evidence>
<keyword evidence="5" id="KW-0547">Nucleotide-binding</keyword>
<dbReference type="GO" id="GO:0003697">
    <property type="term" value="F:single-stranded DNA binding"/>
    <property type="evidence" value="ECO:0007669"/>
    <property type="project" value="TreeGrafter"/>
</dbReference>
<keyword evidence="15" id="KW-1185">Reference proteome</keyword>
<dbReference type="EMBL" id="JARK01001351">
    <property type="protein sequence ID" value="EYC23321.1"/>
    <property type="molecule type" value="Genomic_DNA"/>
</dbReference>
<keyword evidence="9" id="KW-0233">DNA recombination</keyword>
<evidence type="ECO:0000256" key="11">
    <source>
        <dbReference type="ARBA" id="ARBA00023242"/>
    </source>
</evidence>
<keyword evidence="10" id="KW-0234">DNA repair</keyword>
<dbReference type="Gene3D" id="1.10.287.1490">
    <property type="match status" value="1"/>
</dbReference>
<dbReference type="AlphaFoldDB" id="A0A016V7R2"/>
<evidence type="ECO:0000256" key="4">
    <source>
        <dbReference type="ARBA" id="ARBA00022454"/>
    </source>
</evidence>
<protein>
    <recommendedName>
        <fullName evidence="13">RecF/RecN/SMC N-terminal domain-containing protein</fullName>
    </recommendedName>
</protein>
<feature type="domain" description="RecF/RecN/SMC N-terminal" evidence="13">
    <location>
        <begin position="71"/>
        <end position="1103"/>
    </location>
</feature>
<feature type="compositionally biased region" description="Basic and acidic residues" evidence="12">
    <location>
        <begin position="872"/>
        <end position="894"/>
    </location>
</feature>
<dbReference type="InterPro" id="IPR027417">
    <property type="entry name" value="P-loop_NTPase"/>
</dbReference>
<evidence type="ECO:0000256" key="9">
    <source>
        <dbReference type="ARBA" id="ARBA00023172"/>
    </source>
</evidence>
<accession>A0A016V7R2</accession>
<keyword evidence="4" id="KW-0158">Chromosome</keyword>
<feature type="region of interest" description="Disordered" evidence="12">
    <location>
        <begin position="388"/>
        <end position="407"/>
    </location>
</feature>
<feature type="region of interest" description="Disordered" evidence="12">
    <location>
        <begin position="872"/>
        <end position="909"/>
    </location>
</feature>
<dbReference type="GO" id="GO:0003684">
    <property type="term" value="F:damaged DNA binding"/>
    <property type="evidence" value="ECO:0007669"/>
    <property type="project" value="TreeGrafter"/>
</dbReference>
<sequence length="1128" mass="130299">MSKTWFASKMSGEMEVDADIENHHAHNSDRKRPHKNGELNGAVKVRRISINSATGASEPKRAYTEVSGRIAGVELENFMCHGHLKVDFETSDNNCFYIGGPNGSGKSALFASLNIGLGGRGNNNDRGNSVKSYIKEGRSKAKIRLILTNTGLGSHPDYGDYIVVERTITPSASTYALKSIKGLGRNRHEVLVSKKKTDLDQLLVRYGIQLNNPIFWMSQDRSRHFLHQMKPDRLYQIFMCATELEHTKACYEQCAVIVSSIESMCRSMKGEFERQKRRYQTMVEERRRLRGIQDMRNQQSTIGWMLLWCPLRDVLEKIQILEKKREKFLEESEHLQKRIQETAAKKDEFILEASSVRQKINEEGDILQALKGKMRLKESKIRDLQSEISNQDSKRRGMERSRGSFEQRKQRIIEQIAKFEEESQCEKRKEEAAATQVKMEKITNKETELVERLRLAQQQRDELQRLHEQAVSDQNEAVRESRKVSTQVNELEQELHRSEITAKNAVMRFGENIPKILEIMNANADKFEHVPRGPIGMYMKLRDRKWTFAVEEATRRLLTSFVFHSKRDHQTFERMMRANRVTGALPNAIFTRFTTPPHDVRANEPSSEWETILQVVEITDNVVRNVLIDMASVEGTVLLNSDQDARRIMDGMCPDKCVRAYTTTGGMAMGRNRRGEGFYRFYACRTPPRAVLLSEQDASVDSSAMKAELKRLQDKSKGMQERIKKATAEAAQAQRELGKALQSYSAIETDLNRLRSQYRSLERRLEQLEMDDDMSVVENMRKSLDELNIQIAELEEEFLKLDEETSQKQSEIRQINEELKEIKADFAEAKKRVTELENEEEDIRAKIRGVDTAVDADRTRQDRLRESILKMDASHKELEEEKATAEERAKRSEELPTPPSMTNPPDMDQLGDTAELDEQYKTLTMKIHSAEKIMGNVVTAEQLQEFKDNYERMKKHYLVLKGLNKKLSECIRIRNEKFPIMCHAITMRLKMTFQRLMATRSYHGNLLVDRQKGVINISVATHQKDDDSQAAAKSVVQDLRGLSGGERSFTTACFIMALWEIMEAPFRCMDEFDVFMDMINRRVVMDLLVNLATEQYSHNQFIFFTPQGIKELGERDRVQVFEMPKVRE</sequence>
<comment type="subcellular location">
    <subcellularLocation>
        <location evidence="2">Chromosome</location>
    </subcellularLocation>
    <subcellularLocation>
        <location evidence="1">Nucleus</location>
    </subcellularLocation>
</comment>
<dbReference type="GO" id="GO:0030915">
    <property type="term" value="C:Smc5-Smc6 complex"/>
    <property type="evidence" value="ECO:0007669"/>
    <property type="project" value="TreeGrafter"/>
</dbReference>
<evidence type="ECO:0000256" key="10">
    <source>
        <dbReference type="ARBA" id="ARBA00023204"/>
    </source>
</evidence>
<evidence type="ECO:0000256" key="2">
    <source>
        <dbReference type="ARBA" id="ARBA00004286"/>
    </source>
</evidence>
<dbReference type="GO" id="GO:0000724">
    <property type="term" value="P:double-strand break repair via homologous recombination"/>
    <property type="evidence" value="ECO:0007669"/>
    <property type="project" value="TreeGrafter"/>
</dbReference>